<sequence length="181" mass="20348">METLIDVVLETSDELLRSHGACPRPQVQILAEDMDQPYVGFVTCRPFYRGADAASALADLGLFPSVLMATRLLVVWEDCDLRTALQLPGESFDTGVVILDASLETHTLNWYPFDVEVGDAGPHGIPTVVPHWRTPARFENVQLPAPIAELLEVWREFRHEDIQETAIELQRAGYEFSMVQR</sequence>
<gene>
    <name evidence="1" type="ORF">CD934_13895</name>
</gene>
<dbReference type="Proteomes" id="UP000316215">
    <property type="component" value="Chromosome"/>
</dbReference>
<protein>
    <submittedName>
        <fullName evidence="1">Uncharacterized protein</fullName>
    </submittedName>
</protein>
<keyword evidence="2" id="KW-1185">Reference proteome</keyword>
<dbReference type="KEGG" id="sast:CD934_13895"/>
<proteinExistence type="predicted"/>
<dbReference type="AlphaFoldDB" id="A0A514JSK5"/>
<evidence type="ECO:0000313" key="2">
    <source>
        <dbReference type="Proteomes" id="UP000316215"/>
    </source>
</evidence>
<dbReference type="EMBL" id="CP022310">
    <property type="protein sequence ID" value="QDI69678.1"/>
    <property type="molecule type" value="Genomic_DNA"/>
</dbReference>
<reference evidence="1 2" key="1">
    <citation type="submission" date="2017-07" db="EMBL/GenBank/DDBJ databases">
        <title>The Complete Genome of Streptomyces asterosporus-ZSY.</title>
        <authorList>
            <person name="Zhang S."/>
        </authorList>
    </citation>
    <scope>NUCLEOTIDE SEQUENCE [LARGE SCALE GENOMIC DNA]</scope>
    <source>
        <strain evidence="1 2">DSM 41452</strain>
    </source>
</reference>
<evidence type="ECO:0000313" key="1">
    <source>
        <dbReference type="EMBL" id="QDI69678.1"/>
    </source>
</evidence>
<accession>A0A514JSK5</accession>
<name>A0A514JSK5_9ACTN</name>
<organism evidence="1 2">
    <name type="scientific">Streptomyces calvus</name>
    <dbReference type="NCBI Taxonomy" id="67282"/>
    <lineage>
        <taxon>Bacteria</taxon>
        <taxon>Bacillati</taxon>
        <taxon>Actinomycetota</taxon>
        <taxon>Actinomycetes</taxon>
        <taxon>Kitasatosporales</taxon>
        <taxon>Streptomycetaceae</taxon>
        <taxon>Streptomyces</taxon>
    </lineage>
</organism>